<dbReference type="RefSeq" id="WP_394367868.1">
    <property type="nucleotide sequence ID" value="NZ_JABXXQ010000625.1"/>
</dbReference>
<name>A0A850NV03_9PROT</name>
<comment type="caution">
    <text evidence="1">The sequence shown here is derived from an EMBL/GenBank/DDBJ whole genome shotgun (WGS) entry which is preliminary data.</text>
</comment>
<dbReference type="SUPFAM" id="SSF53756">
    <property type="entry name" value="UDP-Glycosyltransferase/glycogen phosphorylase"/>
    <property type="match status" value="1"/>
</dbReference>
<dbReference type="Proteomes" id="UP000565205">
    <property type="component" value="Unassembled WGS sequence"/>
</dbReference>
<dbReference type="AlphaFoldDB" id="A0A850NV03"/>
<gene>
    <name evidence="1" type="ORF">HUK83_17225</name>
</gene>
<protein>
    <submittedName>
        <fullName evidence="1">Uncharacterized protein</fullName>
    </submittedName>
</protein>
<evidence type="ECO:0000313" key="1">
    <source>
        <dbReference type="EMBL" id="NVN32069.1"/>
    </source>
</evidence>
<evidence type="ECO:0000313" key="2">
    <source>
        <dbReference type="Proteomes" id="UP000565205"/>
    </source>
</evidence>
<dbReference type="EMBL" id="JABXXQ010000625">
    <property type="protein sequence ID" value="NVN32069.1"/>
    <property type="molecule type" value="Genomic_DNA"/>
</dbReference>
<sequence>MVQQRAGTGVLMELRPCFDGFAGIPQETRLLFQTFARMDGVRIGGLLNGAGSVGRIRGGGDGRPDTALMRQAQELISLDTGEKRQHLRGRLARRLLRPFIYDRAEALRHWGAVEDLSSTLDPEMFGDWLWMRLFRLGLPASDRHLIQRGTFPVPRLSWGDAARLATFNPRGRTVLDMASGGGWDIHLAHTPSPYRLRGGRMIVRYHDAIPLLWPHTISHALNHARSHYNMLKGNIADGAYFVCTSEPVRADLLKLFPELETRSTTIPTMSSATFRPDPRPRRELLSIIARGRRAASDMLRR</sequence>
<reference evidence="1 2" key="1">
    <citation type="submission" date="2020-06" db="EMBL/GenBank/DDBJ databases">
        <title>Description of novel acetic acid bacteria.</title>
        <authorList>
            <person name="Sombolestani A."/>
        </authorList>
    </citation>
    <scope>NUCLEOTIDE SEQUENCE [LARGE SCALE GENOMIC DNA]</scope>
    <source>
        <strain evidence="1 2">LMG 26838</strain>
    </source>
</reference>
<proteinExistence type="predicted"/>
<organism evidence="1 2">
    <name type="scientific">Endobacter medicaginis</name>
    <dbReference type="NCBI Taxonomy" id="1181271"/>
    <lineage>
        <taxon>Bacteria</taxon>
        <taxon>Pseudomonadati</taxon>
        <taxon>Pseudomonadota</taxon>
        <taxon>Alphaproteobacteria</taxon>
        <taxon>Acetobacterales</taxon>
        <taxon>Acetobacteraceae</taxon>
        <taxon>Endobacter</taxon>
    </lineage>
</organism>
<feature type="non-terminal residue" evidence="1">
    <location>
        <position position="301"/>
    </location>
</feature>
<accession>A0A850NV03</accession>